<gene>
    <name evidence="2" type="ORF">AZ78_3143</name>
</gene>
<dbReference type="Proteomes" id="UP000023435">
    <property type="component" value="Unassembled WGS sequence"/>
</dbReference>
<dbReference type="AlphaFoldDB" id="A0A108UAL2"/>
<dbReference type="PANTHER" id="PTHR33993:SF2">
    <property type="entry name" value="VOC DOMAIN-CONTAINING PROTEIN"/>
    <property type="match status" value="1"/>
</dbReference>
<protein>
    <submittedName>
        <fullName evidence="2">Glyoxalase family protein</fullName>
    </submittedName>
</protein>
<dbReference type="SUPFAM" id="SSF54593">
    <property type="entry name" value="Glyoxalase/Bleomycin resistance protein/Dihydroxybiphenyl dioxygenase"/>
    <property type="match status" value="1"/>
</dbReference>
<dbReference type="Gene3D" id="3.10.180.10">
    <property type="entry name" value="2,3-Dihydroxybiphenyl 1,2-Dioxygenase, domain 1"/>
    <property type="match status" value="1"/>
</dbReference>
<dbReference type="RefSeq" id="WP_036115630.1">
    <property type="nucleotide sequence ID" value="NZ_JAJA02000001.1"/>
</dbReference>
<dbReference type="GeneID" id="97906068"/>
<proteinExistence type="predicted"/>
<dbReference type="InterPro" id="IPR037523">
    <property type="entry name" value="VOC_core"/>
</dbReference>
<comment type="caution">
    <text evidence="2">The sequence shown here is derived from an EMBL/GenBank/DDBJ whole genome shotgun (WGS) entry which is preliminary data.</text>
</comment>
<dbReference type="PROSITE" id="PS51819">
    <property type="entry name" value="VOC"/>
    <property type="match status" value="1"/>
</dbReference>
<dbReference type="InterPro" id="IPR029068">
    <property type="entry name" value="Glyas_Bleomycin-R_OHBP_Dase"/>
</dbReference>
<feature type="domain" description="VOC" evidence="1">
    <location>
        <begin position="3"/>
        <end position="121"/>
    </location>
</feature>
<name>A0A108UAL2_9GAMM</name>
<evidence type="ECO:0000313" key="3">
    <source>
        <dbReference type="Proteomes" id="UP000023435"/>
    </source>
</evidence>
<dbReference type="InterPro" id="IPR052164">
    <property type="entry name" value="Anthracycline_SecMetBiosynth"/>
</dbReference>
<organism evidence="2 3">
    <name type="scientific">Lysobacter capsici AZ78</name>
    <dbReference type="NCBI Taxonomy" id="1444315"/>
    <lineage>
        <taxon>Bacteria</taxon>
        <taxon>Pseudomonadati</taxon>
        <taxon>Pseudomonadota</taxon>
        <taxon>Gammaproteobacteria</taxon>
        <taxon>Lysobacterales</taxon>
        <taxon>Lysobacteraceae</taxon>
        <taxon>Lysobacter</taxon>
    </lineage>
</organism>
<dbReference type="EMBL" id="JAJA02000001">
    <property type="protein sequence ID" value="KWS05591.1"/>
    <property type="molecule type" value="Genomic_DNA"/>
</dbReference>
<evidence type="ECO:0000313" key="2">
    <source>
        <dbReference type="EMBL" id="KWS05591.1"/>
    </source>
</evidence>
<dbReference type="Pfam" id="PF00903">
    <property type="entry name" value="Glyoxalase"/>
    <property type="match status" value="1"/>
</dbReference>
<dbReference type="InterPro" id="IPR004360">
    <property type="entry name" value="Glyas_Fos-R_dOase_dom"/>
</dbReference>
<dbReference type="CDD" id="cd07247">
    <property type="entry name" value="SgaA_N_like"/>
    <property type="match status" value="1"/>
</dbReference>
<sequence length="121" mass="12699">MNLIAHVEIPVLDLDRAIGFYSSVFGIAFGRTVQVHDSTMAYFPFEPGRDGASGALAQGPEYAPATTGAVVYFSVDDVGATLDKAVALGSTILFLASAVTERGMVAEISDSEGNRIAIQSR</sequence>
<dbReference type="OrthoDB" id="8776491at2"/>
<accession>A0A108UAL2</accession>
<reference evidence="2 3" key="1">
    <citation type="journal article" date="2014" name="Genome Announc.">
        <title>Draft Genome Sequence of Lysobacter capsici AZ78, a Bacterium Antagonistic to Plant-Pathogenic Oomycetes.</title>
        <authorList>
            <person name="Puopolo G."/>
            <person name="Sonego P."/>
            <person name="Engelen K."/>
            <person name="Pertot I."/>
        </authorList>
    </citation>
    <scope>NUCLEOTIDE SEQUENCE [LARGE SCALE GENOMIC DNA]</scope>
    <source>
        <strain evidence="2 3">AZ78</strain>
    </source>
</reference>
<dbReference type="PANTHER" id="PTHR33993">
    <property type="entry name" value="GLYOXALASE-RELATED"/>
    <property type="match status" value="1"/>
</dbReference>
<evidence type="ECO:0000259" key="1">
    <source>
        <dbReference type="PROSITE" id="PS51819"/>
    </source>
</evidence>
<keyword evidence="3" id="KW-1185">Reference proteome</keyword>